<dbReference type="CDD" id="cd07121">
    <property type="entry name" value="ALDH_EutE"/>
    <property type="match status" value="1"/>
</dbReference>
<dbReference type="Pfam" id="PF00171">
    <property type="entry name" value="Aldedh"/>
    <property type="match status" value="1"/>
</dbReference>
<keyword evidence="1" id="KW-0560">Oxidoreductase</keyword>
<dbReference type="RefSeq" id="WP_014226644.1">
    <property type="nucleotide sequence ID" value="NC_016612.1"/>
</dbReference>
<proteinExistence type="predicted"/>
<dbReference type="PANTHER" id="PTHR11699">
    <property type="entry name" value="ALDEHYDE DEHYDROGENASE-RELATED"/>
    <property type="match status" value="1"/>
</dbReference>
<accession>A0A0H3H357</accession>
<dbReference type="EMBL" id="CP003218">
    <property type="protein sequence ID" value="AEX02047.1"/>
    <property type="molecule type" value="Genomic_DNA"/>
</dbReference>
<dbReference type="InterPro" id="IPR016163">
    <property type="entry name" value="Ald_DH_C"/>
</dbReference>
<dbReference type="SUPFAM" id="SSF53720">
    <property type="entry name" value="ALDH-like"/>
    <property type="match status" value="1"/>
</dbReference>
<dbReference type="Proteomes" id="UP000007843">
    <property type="component" value="Chromosome"/>
</dbReference>
<dbReference type="InterPro" id="IPR016162">
    <property type="entry name" value="Ald_DH_N"/>
</dbReference>
<name>A0A0H3H357_KLEM8</name>
<evidence type="ECO:0000313" key="4">
    <source>
        <dbReference type="EMBL" id="AEX02047.1"/>
    </source>
</evidence>
<organism evidence="4 5">
    <name type="scientific">Klebsiella michiganensis (strain ATCC 8724 / DSM 4798 / JCM 20051 / NBRC 3318 / NRRL B-199 / KCTC 1686 / BUCSAV 143 / CCM 1901)</name>
    <dbReference type="NCBI Taxonomy" id="1006551"/>
    <lineage>
        <taxon>Bacteria</taxon>
        <taxon>Pseudomonadati</taxon>
        <taxon>Pseudomonadota</taxon>
        <taxon>Gammaproteobacteria</taxon>
        <taxon>Enterobacterales</taxon>
        <taxon>Enterobacteriaceae</taxon>
        <taxon>Klebsiella/Raoultella group</taxon>
        <taxon>Klebsiella</taxon>
    </lineage>
</organism>
<dbReference type="InterPro" id="IPR012408">
    <property type="entry name" value="Acetald_propionald_DH-rel"/>
</dbReference>
<dbReference type="InterPro" id="IPR016161">
    <property type="entry name" value="Ald_DH/histidinol_DH"/>
</dbReference>
<dbReference type="KEGG" id="kox:KOX_01510"/>
<dbReference type="PIRSF" id="PIRSF036410">
    <property type="entry name" value="EutE_PduP"/>
    <property type="match status" value="1"/>
</dbReference>
<dbReference type="AlphaFoldDB" id="A0A0H3H357"/>
<feature type="domain" description="Aldehyde dehydrogenase" evidence="3">
    <location>
        <begin position="35"/>
        <end position="417"/>
    </location>
</feature>
<protein>
    <submittedName>
        <fullName evidence="4">Aldehyde dehydrogenase EutE</fullName>
    </submittedName>
</protein>
<evidence type="ECO:0000256" key="2">
    <source>
        <dbReference type="ARBA" id="ARBA00023027"/>
    </source>
</evidence>
<keyword evidence="2" id="KW-0520">NAD</keyword>
<dbReference type="InterPro" id="IPR015590">
    <property type="entry name" value="Aldehyde_DH_dom"/>
</dbReference>
<evidence type="ECO:0000313" key="5">
    <source>
        <dbReference type="Proteomes" id="UP000007843"/>
    </source>
</evidence>
<evidence type="ECO:0000259" key="3">
    <source>
        <dbReference type="Pfam" id="PF00171"/>
    </source>
</evidence>
<evidence type="ECO:0000256" key="1">
    <source>
        <dbReference type="ARBA" id="ARBA00023002"/>
    </source>
</evidence>
<dbReference type="Gene3D" id="3.40.309.10">
    <property type="entry name" value="Aldehyde Dehydrogenase, Chain A, domain 2"/>
    <property type="match status" value="1"/>
</dbReference>
<dbReference type="HOGENOM" id="CLU_028794_1_0_6"/>
<reference evidence="4 5" key="1">
    <citation type="journal article" date="2012" name="J. Bacteriol.">
        <title>Complete genome sequence of Klebsiella oxytoca KCTC 1686, used in production of 2,3-butanediol.</title>
        <authorList>
            <person name="Shin S.H."/>
            <person name="Kim S."/>
            <person name="Kim J.Y."/>
            <person name="Lee S."/>
            <person name="Um Y."/>
            <person name="Oh M.K."/>
            <person name="Kim Y.R."/>
            <person name="Lee J."/>
            <person name="Yang K.S."/>
        </authorList>
    </citation>
    <scope>NUCLEOTIDE SEQUENCE [LARGE SCALE GENOMIC DNA]</scope>
    <source>
        <strain evidence="5">ATCC 8724 / DSM 4798 / JCM 20051 / NBRC 3318 / NRRL B-199 / KCTC 1686</strain>
    </source>
</reference>
<gene>
    <name evidence="4" type="ordered locus">KOX_01510</name>
</gene>
<dbReference type="NCBIfam" id="NF011927">
    <property type="entry name" value="PRK15398.1"/>
    <property type="match status" value="1"/>
</dbReference>
<dbReference type="GO" id="GO:0008774">
    <property type="term" value="F:acetaldehyde dehydrogenase (acetylating) activity"/>
    <property type="evidence" value="ECO:0007669"/>
    <property type="project" value="InterPro"/>
</dbReference>
<dbReference type="Gene3D" id="3.40.605.10">
    <property type="entry name" value="Aldehyde Dehydrogenase, Chain A, domain 1"/>
    <property type="match status" value="1"/>
</dbReference>
<sequence length="463" mass="48852">MNTSELETLIRTILSEQLTPGQTPVQPQGKGIFQSVSEAIDAAHQAFLRYQQCPLKTRSAIISAIRQELTPHLAALAEESANETGMGNKEDKLLKNKAALDNTPGVEDLTTTALTGDGGMVLFEYSPFGVIGSVAPSTNPTETIINNSISMLAAGNSVYFSPHPGAKKVSLKLISMIEEIAFRCCGIRNLVVTVAEPTFEATQQMMAHPRIAVLAITGGPGIVAMGMKSGKKVIGAGAGNPPCIVDETADLVKAAEDIINGASFDYNLPCIAEKSLIVVESVAERLVQQMQTFGALLLSPADTDKLRAACLPEGQANKKLVGKSPSAMLEAAGIAVPAKAPRLLIALVNADDPWVTSEQLMPMLPVVKVSDFDSALALALKVEEGLHHTAIMHSQNVSRLNLAARTLQTSIFVKNGPSYAGIGVGGEGFTTFTIATPTGEGTTSARTFARSRRCVLTNGFSIR</sequence>